<dbReference type="SMART" id="SM00388">
    <property type="entry name" value="HisKA"/>
    <property type="match status" value="1"/>
</dbReference>
<feature type="chain" id="PRO_5018103996" description="histidine kinase" evidence="10">
    <location>
        <begin position="20"/>
        <end position="672"/>
    </location>
</feature>
<dbReference type="PANTHER" id="PTHR43711:SF1">
    <property type="entry name" value="HISTIDINE KINASE 1"/>
    <property type="match status" value="1"/>
</dbReference>
<dbReference type="InterPro" id="IPR005467">
    <property type="entry name" value="His_kinase_dom"/>
</dbReference>
<evidence type="ECO:0000256" key="10">
    <source>
        <dbReference type="SAM" id="SignalP"/>
    </source>
</evidence>
<evidence type="ECO:0000256" key="3">
    <source>
        <dbReference type="ARBA" id="ARBA00022553"/>
    </source>
</evidence>
<organism evidence="12 13">
    <name type="scientific">Rufibacter immobilis</name>
    <dbReference type="NCBI Taxonomy" id="1348778"/>
    <lineage>
        <taxon>Bacteria</taxon>
        <taxon>Pseudomonadati</taxon>
        <taxon>Bacteroidota</taxon>
        <taxon>Cytophagia</taxon>
        <taxon>Cytophagales</taxon>
        <taxon>Hymenobacteraceae</taxon>
        <taxon>Rufibacter</taxon>
    </lineage>
</organism>
<dbReference type="SUPFAM" id="SSF47384">
    <property type="entry name" value="Homodimeric domain of signal transducing histidine kinase"/>
    <property type="match status" value="1"/>
</dbReference>
<keyword evidence="9" id="KW-0812">Transmembrane</keyword>
<keyword evidence="8" id="KW-0175">Coiled coil</keyword>
<name>A0A3M9MRL0_9BACT</name>
<dbReference type="InterPro" id="IPR019734">
    <property type="entry name" value="TPR_rpt"/>
</dbReference>
<dbReference type="Pfam" id="PF02518">
    <property type="entry name" value="HATPase_c"/>
    <property type="match status" value="1"/>
</dbReference>
<reference evidence="12 13" key="1">
    <citation type="submission" date="2018-11" db="EMBL/GenBank/DDBJ databases">
        <title>Rufibacter latericius sp. nov., isolated from water in Baiyang Lake.</title>
        <authorList>
            <person name="Yang Y."/>
        </authorList>
    </citation>
    <scope>NUCLEOTIDE SEQUENCE [LARGE SCALE GENOMIC DNA]</scope>
    <source>
        <strain evidence="12 13">MCC P1</strain>
    </source>
</reference>
<feature type="repeat" description="TPR" evidence="7">
    <location>
        <begin position="199"/>
        <end position="232"/>
    </location>
</feature>
<dbReference type="Gene3D" id="3.30.565.10">
    <property type="entry name" value="Histidine kinase-like ATPase, C-terminal domain"/>
    <property type="match status" value="1"/>
</dbReference>
<evidence type="ECO:0000256" key="5">
    <source>
        <dbReference type="ARBA" id="ARBA00022777"/>
    </source>
</evidence>
<feature type="repeat" description="TPR" evidence="7">
    <location>
        <begin position="119"/>
        <end position="152"/>
    </location>
</feature>
<accession>A0A3M9MRL0</accession>
<keyword evidence="3" id="KW-0597">Phosphoprotein</keyword>
<dbReference type="AlphaFoldDB" id="A0A3M9MRL0"/>
<evidence type="ECO:0000256" key="8">
    <source>
        <dbReference type="SAM" id="Coils"/>
    </source>
</evidence>
<evidence type="ECO:0000313" key="12">
    <source>
        <dbReference type="EMBL" id="RNI27523.1"/>
    </source>
</evidence>
<dbReference type="Gene3D" id="1.25.40.10">
    <property type="entry name" value="Tetratricopeptide repeat domain"/>
    <property type="match status" value="2"/>
</dbReference>
<dbReference type="EMBL" id="RJJE01000017">
    <property type="protein sequence ID" value="RNI27523.1"/>
    <property type="molecule type" value="Genomic_DNA"/>
</dbReference>
<dbReference type="InterPro" id="IPR011990">
    <property type="entry name" value="TPR-like_helical_dom_sf"/>
</dbReference>
<dbReference type="InterPro" id="IPR036097">
    <property type="entry name" value="HisK_dim/P_sf"/>
</dbReference>
<keyword evidence="9" id="KW-1133">Transmembrane helix</keyword>
<comment type="caution">
    <text evidence="12">The sequence shown here is derived from an EMBL/GenBank/DDBJ whole genome shotgun (WGS) entry which is preliminary data.</text>
</comment>
<dbReference type="PRINTS" id="PR00344">
    <property type="entry name" value="BCTRLSENSOR"/>
</dbReference>
<sequence>MRKFLLVIALLGMTLRLVAADEPKALLQALKKASTPQEKADLLNYISEHYWESDPSLAVQYGLKAAKLCQKYGLQKDLGNSYNTISIGYYWQDNYTKATEYAYKSLTIRESIQDTIGLASSYNNIGNLYREQENYKKALLYFEKGLAIGRQLKKNSIISTSLGNIGTVYELTKQPQKALRLYLEVAEIDKGIGDKYELGTDYFNIGNLYMEMGKHDSALFHLRKSLLYSQETQSEVNLIYILRAMSYVHLKQKHYGKALEMAKQSLKVAQKLPSPEGIKETTMLLNEIYTATGDYPKAHHYLTLHTHYLDSLSSQNQAEAIAEINTKYETEKKEIEIKQLKAERELQKAKLAQKSNAQFAVAILFLLMAALAYVFFRGRRRMEAVNQQLSAYNQLILEKNSNIQEQANALSSQAQLLHTQKRELENLNQFKDKLFSIIAHDLRGPLISLQSLFRIMTMGTLPPEKMSCFMKDLEAQQQNTLSLLDNLLLWAKIQMKGLNIEPKEVSMQKLIQQNIQLLAPQAAQKGIVLQNQLKKDLFVIADEEMINLVFRNLISNAIKFCHRDDLVSISDTGTSPTEVIISVQDSGIGINRKNLSKLFGPNHFKGRGTANEKGSGLGLMLCKEFIQINHGSIWVESEERVGTTFYVSLPKAVAAGALQKEHSPLSGHGSMA</sequence>
<evidence type="ECO:0000256" key="1">
    <source>
        <dbReference type="ARBA" id="ARBA00000085"/>
    </source>
</evidence>
<dbReference type="InterPro" id="IPR003594">
    <property type="entry name" value="HATPase_dom"/>
</dbReference>
<dbReference type="EC" id="2.7.13.3" evidence="2"/>
<keyword evidence="10" id="KW-0732">Signal</keyword>
<dbReference type="PANTHER" id="PTHR43711">
    <property type="entry name" value="TWO-COMPONENT HISTIDINE KINASE"/>
    <property type="match status" value="1"/>
</dbReference>
<dbReference type="RefSeq" id="WP_123133990.1">
    <property type="nucleotide sequence ID" value="NZ_JBHMAD010000002.1"/>
</dbReference>
<evidence type="ECO:0000256" key="7">
    <source>
        <dbReference type="PROSITE-ProRule" id="PRU00339"/>
    </source>
</evidence>
<keyword evidence="5" id="KW-0418">Kinase</keyword>
<dbReference type="OrthoDB" id="9810447at2"/>
<dbReference type="CDD" id="cd00075">
    <property type="entry name" value="HATPase"/>
    <property type="match status" value="1"/>
</dbReference>
<dbReference type="SMART" id="SM00387">
    <property type="entry name" value="HATPase_c"/>
    <property type="match status" value="1"/>
</dbReference>
<gene>
    <name evidence="12" type="ORF">EFA69_15465</name>
</gene>
<comment type="catalytic activity">
    <reaction evidence="1">
        <text>ATP + protein L-histidine = ADP + protein N-phospho-L-histidine.</text>
        <dbReference type="EC" id="2.7.13.3"/>
    </reaction>
</comment>
<dbReference type="Gene3D" id="1.10.287.130">
    <property type="match status" value="1"/>
</dbReference>
<evidence type="ECO:0000256" key="9">
    <source>
        <dbReference type="SAM" id="Phobius"/>
    </source>
</evidence>
<feature type="signal peptide" evidence="10">
    <location>
        <begin position="1"/>
        <end position="19"/>
    </location>
</feature>
<dbReference type="SMART" id="SM00028">
    <property type="entry name" value="TPR"/>
    <property type="match status" value="5"/>
</dbReference>
<evidence type="ECO:0000256" key="4">
    <source>
        <dbReference type="ARBA" id="ARBA00022679"/>
    </source>
</evidence>
<dbReference type="InterPro" id="IPR004358">
    <property type="entry name" value="Sig_transdc_His_kin-like_C"/>
</dbReference>
<protein>
    <recommendedName>
        <fullName evidence="2">histidine kinase</fullName>
        <ecNumber evidence="2">2.7.13.3</ecNumber>
    </recommendedName>
</protein>
<dbReference type="Proteomes" id="UP000271010">
    <property type="component" value="Unassembled WGS sequence"/>
</dbReference>
<dbReference type="PROSITE" id="PS50109">
    <property type="entry name" value="HIS_KIN"/>
    <property type="match status" value="1"/>
</dbReference>
<proteinExistence type="predicted"/>
<keyword evidence="13" id="KW-1185">Reference proteome</keyword>
<evidence type="ECO:0000256" key="2">
    <source>
        <dbReference type="ARBA" id="ARBA00012438"/>
    </source>
</evidence>
<evidence type="ECO:0000256" key="6">
    <source>
        <dbReference type="ARBA" id="ARBA00023012"/>
    </source>
</evidence>
<feature type="coiled-coil region" evidence="8">
    <location>
        <begin position="325"/>
        <end position="357"/>
    </location>
</feature>
<dbReference type="GO" id="GO:0000155">
    <property type="term" value="F:phosphorelay sensor kinase activity"/>
    <property type="evidence" value="ECO:0007669"/>
    <property type="project" value="InterPro"/>
</dbReference>
<dbReference type="Pfam" id="PF13424">
    <property type="entry name" value="TPR_12"/>
    <property type="match status" value="2"/>
</dbReference>
<feature type="domain" description="Histidine kinase" evidence="11">
    <location>
        <begin position="437"/>
        <end position="653"/>
    </location>
</feature>
<evidence type="ECO:0000313" key="13">
    <source>
        <dbReference type="Proteomes" id="UP000271010"/>
    </source>
</evidence>
<dbReference type="InterPro" id="IPR050736">
    <property type="entry name" value="Sensor_HK_Regulatory"/>
</dbReference>
<keyword evidence="7" id="KW-0802">TPR repeat</keyword>
<dbReference type="InterPro" id="IPR036890">
    <property type="entry name" value="HATPase_C_sf"/>
</dbReference>
<keyword evidence="6" id="KW-0902">Two-component regulatory system</keyword>
<keyword evidence="4" id="KW-0808">Transferase</keyword>
<evidence type="ECO:0000259" key="11">
    <source>
        <dbReference type="PROSITE" id="PS50109"/>
    </source>
</evidence>
<dbReference type="PROSITE" id="PS50005">
    <property type="entry name" value="TPR"/>
    <property type="match status" value="2"/>
</dbReference>
<dbReference type="SUPFAM" id="SSF55874">
    <property type="entry name" value="ATPase domain of HSP90 chaperone/DNA topoisomerase II/histidine kinase"/>
    <property type="match status" value="1"/>
</dbReference>
<feature type="transmembrane region" description="Helical" evidence="9">
    <location>
        <begin position="357"/>
        <end position="376"/>
    </location>
</feature>
<keyword evidence="9" id="KW-0472">Membrane</keyword>
<dbReference type="SUPFAM" id="SSF48452">
    <property type="entry name" value="TPR-like"/>
    <property type="match status" value="2"/>
</dbReference>
<dbReference type="InterPro" id="IPR003661">
    <property type="entry name" value="HisK_dim/P_dom"/>
</dbReference>